<feature type="compositionally biased region" description="Basic and acidic residues" evidence="1">
    <location>
        <begin position="125"/>
        <end position="135"/>
    </location>
</feature>
<name>A0A8H3BTP5_9AGAM</name>
<evidence type="ECO:0000256" key="1">
    <source>
        <dbReference type="SAM" id="MobiDB-lite"/>
    </source>
</evidence>
<proteinExistence type="predicted"/>
<reference evidence="2" key="1">
    <citation type="submission" date="2021-01" db="EMBL/GenBank/DDBJ databases">
        <authorList>
            <person name="Kaushik A."/>
        </authorList>
    </citation>
    <scope>NUCLEOTIDE SEQUENCE</scope>
    <source>
        <strain evidence="2">AG1-1A</strain>
    </source>
</reference>
<feature type="compositionally biased region" description="Basic and acidic residues" evidence="1">
    <location>
        <begin position="41"/>
        <end position="70"/>
    </location>
</feature>
<feature type="compositionally biased region" description="Basic and acidic residues" evidence="1">
    <location>
        <begin position="77"/>
        <end position="90"/>
    </location>
</feature>
<dbReference type="Proteomes" id="UP000663840">
    <property type="component" value="Unassembled WGS sequence"/>
</dbReference>
<accession>A0A8H3BTP5</accession>
<protein>
    <submittedName>
        <fullName evidence="2">Uncharacterized protein</fullName>
    </submittedName>
</protein>
<organism evidence="2 3">
    <name type="scientific">Rhizoctonia solani</name>
    <dbReference type="NCBI Taxonomy" id="456999"/>
    <lineage>
        <taxon>Eukaryota</taxon>
        <taxon>Fungi</taxon>
        <taxon>Dikarya</taxon>
        <taxon>Basidiomycota</taxon>
        <taxon>Agaricomycotina</taxon>
        <taxon>Agaricomycetes</taxon>
        <taxon>Cantharellales</taxon>
        <taxon>Ceratobasidiaceae</taxon>
        <taxon>Rhizoctonia</taxon>
    </lineage>
</organism>
<feature type="region of interest" description="Disordered" evidence="1">
    <location>
        <begin position="1"/>
        <end position="176"/>
    </location>
</feature>
<feature type="compositionally biased region" description="Basic and acidic residues" evidence="1">
    <location>
        <begin position="99"/>
        <end position="110"/>
    </location>
</feature>
<gene>
    <name evidence="2" type="ORF">RDB_LOCUS106252</name>
</gene>
<comment type="caution">
    <text evidence="2">The sequence shown here is derived from an EMBL/GenBank/DDBJ whole genome shotgun (WGS) entry which is preliminary data.</text>
</comment>
<sequence>MPHKRAKRSTREAERKSRETDMVPTPLSSEPIPKGMARILGAERVRADYRAQQKKKREEEDRDRKGRDTIELLPGESLREFNRRVEDAHRPLVRGALKRKNEEKRREKKETKKRKRDESDDEGEDAKGVEQRPVREFATVSSSAPRRLNEVAQAPPVLTKGPKRSGVGKDGGKAPAVSMARKVILERERARVVELYRALKVSRETGDSDKRARIDCAGL</sequence>
<evidence type="ECO:0000313" key="3">
    <source>
        <dbReference type="Proteomes" id="UP000663840"/>
    </source>
</evidence>
<dbReference type="AlphaFoldDB" id="A0A8H3BTP5"/>
<feature type="compositionally biased region" description="Basic and acidic residues" evidence="1">
    <location>
        <begin position="9"/>
        <end position="21"/>
    </location>
</feature>
<dbReference type="EMBL" id="CAJMWR010003606">
    <property type="protein sequence ID" value="CAE6463357.1"/>
    <property type="molecule type" value="Genomic_DNA"/>
</dbReference>
<evidence type="ECO:0000313" key="2">
    <source>
        <dbReference type="EMBL" id="CAE6463357.1"/>
    </source>
</evidence>